<dbReference type="Proteomes" id="UP001500604">
    <property type="component" value="Unassembled WGS sequence"/>
</dbReference>
<dbReference type="RefSeq" id="WP_345195384.1">
    <property type="nucleotide sequence ID" value="NZ_BAABFL010000135.1"/>
</dbReference>
<gene>
    <name evidence="6" type="ORF">GCM10023116_17890</name>
</gene>
<keyword evidence="4" id="KW-0812">Transmembrane</keyword>
<evidence type="ECO:0000256" key="3">
    <source>
        <dbReference type="SAM" id="MobiDB-lite"/>
    </source>
</evidence>
<dbReference type="EMBL" id="BAABFL010000135">
    <property type="protein sequence ID" value="GAA4649515.1"/>
    <property type="molecule type" value="Genomic_DNA"/>
</dbReference>
<feature type="domain" description="GGDEF" evidence="5">
    <location>
        <begin position="448"/>
        <end position="582"/>
    </location>
</feature>
<dbReference type="InterPro" id="IPR000160">
    <property type="entry name" value="GGDEF_dom"/>
</dbReference>
<evidence type="ECO:0000256" key="1">
    <source>
        <dbReference type="ARBA" id="ARBA00012528"/>
    </source>
</evidence>
<feature type="transmembrane region" description="Helical" evidence="4">
    <location>
        <begin position="12"/>
        <end position="30"/>
    </location>
</feature>
<keyword evidence="7" id="KW-1185">Reference proteome</keyword>
<protein>
    <recommendedName>
        <fullName evidence="1">diguanylate cyclase</fullName>
        <ecNumber evidence="1">2.7.7.65</ecNumber>
    </recommendedName>
</protein>
<sequence>MYKRFALFSMPPVVITIVLVGSLTLLSFYYEKMLVNSTNERLKQVADVAAMVFRKEVHHEEGAHAHDEEAIPTDDEAFLDALIAEEDGTASAPSIDEDDAHKQDLVNFDELIDQIATTTGSRITLIDQNGAVLGDSTLAELDLLSVDNHAERPEVAAALETGIGRDERYSDSKNADMLYVAVKAYITDHYGVTSPYVIRAALPRTMISHQMHQIWLWVALISFAGIACVIAITLFFNRMMDKQTAREQAGLKAEVKERTRELSLMQQLGSLMSACTTMDSAAKVVHPVADKLLPGCTAGAISLIKSSRNRLDMLTSWGDEWQGADRFEPSECWALLKGHAHCSDDEGLEIRCGHSHDGHDVQVCIPLVAQGETLGILHLSYPDKEHLEANHAMAESMAEQIGLALANMRLREDLRQQAIRDPMTGLFNRRHMMDFLEQQVYQPENQHKPLSLMMIDLDHFKRFNDTFGHDAGDYVLKQVAIELRQAVGKNDLICRYGGEEICIICPGRELDATRELALELVHRIAGQGMQFNGQALGNITLSVGVTTRRDNETSIEKMLKEADDALYEAKEGGRNRAVVNSDNMPPASNITSIDDAKPSGQDAG</sequence>
<evidence type="ECO:0000256" key="2">
    <source>
        <dbReference type="ARBA" id="ARBA00034247"/>
    </source>
</evidence>
<dbReference type="Gene3D" id="3.30.70.270">
    <property type="match status" value="1"/>
</dbReference>
<evidence type="ECO:0000256" key="4">
    <source>
        <dbReference type="SAM" id="Phobius"/>
    </source>
</evidence>
<feature type="transmembrane region" description="Helical" evidence="4">
    <location>
        <begin position="214"/>
        <end position="236"/>
    </location>
</feature>
<dbReference type="CDD" id="cd01949">
    <property type="entry name" value="GGDEF"/>
    <property type="match status" value="1"/>
</dbReference>
<comment type="caution">
    <text evidence="6">The sequence shown here is derived from an EMBL/GenBank/DDBJ whole genome shotgun (WGS) entry which is preliminary data.</text>
</comment>
<dbReference type="PANTHER" id="PTHR45138:SF9">
    <property type="entry name" value="DIGUANYLATE CYCLASE DGCM-RELATED"/>
    <property type="match status" value="1"/>
</dbReference>
<keyword evidence="4" id="KW-0472">Membrane</keyword>
<organism evidence="6 7">
    <name type="scientific">Kistimonas scapharcae</name>
    <dbReference type="NCBI Taxonomy" id="1036133"/>
    <lineage>
        <taxon>Bacteria</taxon>
        <taxon>Pseudomonadati</taxon>
        <taxon>Pseudomonadota</taxon>
        <taxon>Gammaproteobacteria</taxon>
        <taxon>Oceanospirillales</taxon>
        <taxon>Endozoicomonadaceae</taxon>
        <taxon>Kistimonas</taxon>
    </lineage>
</organism>
<reference evidence="7" key="1">
    <citation type="journal article" date="2019" name="Int. J. Syst. Evol. Microbiol.">
        <title>The Global Catalogue of Microorganisms (GCM) 10K type strain sequencing project: providing services to taxonomists for standard genome sequencing and annotation.</title>
        <authorList>
            <consortium name="The Broad Institute Genomics Platform"/>
            <consortium name="The Broad Institute Genome Sequencing Center for Infectious Disease"/>
            <person name="Wu L."/>
            <person name="Ma J."/>
        </authorList>
    </citation>
    <scope>NUCLEOTIDE SEQUENCE [LARGE SCALE GENOMIC DNA]</scope>
    <source>
        <strain evidence="7">JCM 17805</strain>
    </source>
</reference>
<feature type="compositionally biased region" description="Polar residues" evidence="3">
    <location>
        <begin position="578"/>
        <end position="592"/>
    </location>
</feature>
<evidence type="ECO:0000313" key="6">
    <source>
        <dbReference type="EMBL" id="GAA4649515.1"/>
    </source>
</evidence>
<name>A0ABP8V0A1_9GAMM</name>
<dbReference type="InterPro" id="IPR050469">
    <property type="entry name" value="Diguanylate_Cyclase"/>
</dbReference>
<dbReference type="NCBIfam" id="TIGR00254">
    <property type="entry name" value="GGDEF"/>
    <property type="match status" value="1"/>
</dbReference>
<evidence type="ECO:0000259" key="5">
    <source>
        <dbReference type="PROSITE" id="PS50887"/>
    </source>
</evidence>
<dbReference type="PANTHER" id="PTHR45138">
    <property type="entry name" value="REGULATORY COMPONENTS OF SENSORY TRANSDUCTION SYSTEM"/>
    <property type="match status" value="1"/>
</dbReference>
<dbReference type="SMART" id="SM00267">
    <property type="entry name" value="GGDEF"/>
    <property type="match status" value="1"/>
</dbReference>
<dbReference type="InterPro" id="IPR029016">
    <property type="entry name" value="GAF-like_dom_sf"/>
</dbReference>
<evidence type="ECO:0000313" key="7">
    <source>
        <dbReference type="Proteomes" id="UP001500604"/>
    </source>
</evidence>
<dbReference type="Pfam" id="PF00990">
    <property type="entry name" value="GGDEF"/>
    <property type="match status" value="1"/>
</dbReference>
<comment type="catalytic activity">
    <reaction evidence="2">
        <text>2 GTP = 3',3'-c-di-GMP + 2 diphosphate</text>
        <dbReference type="Rhea" id="RHEA:24898"/>
        <dbReference type="ChEBI" id="CHEBI:33019"/>
        <dbReference type="ChEBI" id="CHEBI:37565"/>
        <dbReference type="ChEBI" id="CHEBI:58805"/>
        <dbReference type="EC" id="2.7.7.65"/>
    </reaction>
</comment>
<dbReference type="EC" id="2.7.7.65" evidence="1"/>
<accession>A0ABP8V0A1</accession>
<dbReference type="InterPro" id="IPR029787">
    <property type="entry name" value="Nucleotide_cyclase"/>
</dbReference>
<keyword evidence="4" id="KW-1133">Transmembrane helix</keyword>
<proteinExistence type="predicted"/>
<dbReference type="Gene3D" id="3.30.450.40">
    <property type="match status" value="1"/>
</dbReference>
<dbReference type="SUPFAM" id="SSF55073">
    <property type="entry name" value="Nucleotide cyclase"/>
    <property type="match status" value="1"/>
</dbReference>
<feature type="region of interest" description="Disordered" evidence="3">
    <location>
        <begin position="573"/>
        <end position="604"/>
    </location>
</feature>
<dbReference type="InterPro" id="IPR043128">
    <property type="entry name" value="Rev_trsase/Diguanyl_cyclase"/>
</dbReference>
<dbReference type="PROSITE" id="PS50887">
    <property type="entry name" value="GGDEF"/>
    <property type="match status" value="1"/>
</dbReference>
<dbReference type="SUPFAM" id="SSF55781">
    <property type="entry name" value="GAF domain-like"/>
    <property type="match status" value="1"/>
</dbReference>